<dbReference type="Proteomes" id="UP001492380">
    <property type="component" value="Unassembled WGS sequence"/>
</dbReference>
<dbReference type="Gene3D" id="1.20.1050.10">
    <property type="match status" value="1"/>
</dbReference>
<dbReference type="PROSITE" id="PS50404">
    <property type="entry name" value="GST_NTER"/>
    <property type="match status" value="1"/>
</dbReference>
<dbReference type="InterPro" id="IPR004046">
    <property type="entry name" value="GST_C"/>
</dbReference>
<dbReference type="PANTHER" id="PTHR43986">
    <property type="entry name" value="ELONGATION FACTOR 1-GAMMA"/>
    <property type="match status" value="1"/>
</dbReference>
<evidence type="ECO:0000256" key="1">
    <source>
        <dbReference type="ARBA" id="ARBA00007409"/>
    </source>
</evidence>
<dbReference type="PROSITE" id="PS50405">
    <property type="entry name" value="GST_CTER"/>
    <property type="match status" value="1"/>
</dbReference>
<keyword evidence="6" id="KW-1185">Reference proteome</keyword>
<dbReference type="PANTHER" id="PTHR43986:SF10">
    <property type="entry name" value="ELONGATION FACTOR EEF-1B GAMMA SUBUNIT, PUTATIVE (AFU_ORTHOLOGUE AFUA_1G17120)-RELATED"/>
    <property type="match status" value="1"/>
</dbReference>
<dbReference type="CDD" id="cd03181">
    <property type="entry name" value="GST_C_EF1Bgamma_like"/>
    <property type="match status" value="1"/>
</dbReference>
<proteinExistence type="inferred from homology"/>
<dbReference type="InterPro" id="IPR004045">
    <property type="entry name" value="Glutathione_S-Trfase_N"/>
</dbReference>
<feature type="domain" description="GST N-terminal" evidence="3">
    <location>
        <begin position="3"/>
        <end position="85"/>
    </location>
</feature>
<dbReference type="SFLD" id="SFLDS00019">
    <property type="entry name" value="Glutathione_Transferase_(cytos"/>
    <property type="match status" value="1"/>
</dbReference>
<dbReference type="InterPro" id="IPR010987">
    <property type="entry name" value="Glutathione-S-Trfase_C-like"/>
</dbReference>
<dbReference type="SUPFAM" id="SSF52833">
    <property type="entry name" value="Thioredoxin-like"/>
    <property type="match status" value="1"/>
</dbReference>
<dbReference type="InterPro" id="IPR050802">
    <property type="entry name" value="EF-GSTs"/>
</dbReference>
<feature type="domain" description="GST C-terminal" evidence="4">
    <location>
        <begin position="91"/>
        <end position="222"/>
    </location>
</feature>
<evidence type="ECO:0000313" key="6">
    <source>
        <dbReference type="Proteomes" id="UP001492380"/>
    </source>
</evidence>
<dbReference type="SFLD" id="SFLDG00358">
    <property type="entry name" value="Main_(cytGST)"/>
    <property type="match status" value="1"/>
</dbReference>
<dbReference type="Pfam" id="PF02798">
    <property type="entry name" value="GST_N"/>
    <property type="match status" value="1"/>
</dbReference>
<evidence type="ECO:0000259" key="3">
    <source>
        <dbReference type="PROSITE" id="PS50404"/>
    </source>
</evidence>
<evidence type="ECO:0000256" key="2">
    <source>
        <dbReference type="RuleBase" id="RU003494"/>
    </source>
</evidence>
<dbReference type="InterPro" id="IPR036282">
    <property type="entry name" value="Glutathione-S-Trfase_C_sf"/>
</dbReference>
<organism evidence="5 6">
    <name type="scientific">Phyllosticta capitalensis</name>
    <dbReference type="NCBI Taxonomy" id="121624"/>
    <lineage>
        <taxon>Eukaryota</taxon>
        <taxon>Fungi</taxon>
        <taxon>Dikarya</taxon>
        <taxon>Ascomycota</taxon>
        <taxon>Pezizomycotina</taxon>
        <taxon>Dothideomycetes</taxon>
        <taxon>Dothideomycetes incertae sedis</taxon>
        <taxon>Botryosphaeriales</taxon>
        <taxon>Phyllostictaceae</taxon>
        <taxon>Phyllosticta</taxon>
    </lineage>
</organism>
<evidence type="ECO:0000259" key="4">
    <source>
        <dbReference type="PROSITE" id="PS50405"/>
    </source>
</evidence>
<dbReference type="Pfam" id="PF00043">
    <property type="entry name" value="GST_C"/>
    <property type="match status" value="1"/>
</dbReference>
<dbReference type="InterPro" id="IPR036249">
    <property type="entry name" value="Thioredoxin-like_sf"/>
</dbReference>
<dbReference type="EMBL" id="JBBWRZ010000004">
    <property type="protein sequence ID" value="KAK8237830.1"/>
    <property type="molecule type" value="Genomic_DNA"/>
</dbReference>
<protein>
    <submittedName>
        <fullName evidence="5">Glutathione S-transferase</fullName>
    </submittedName>
</protein>
<name>A0ABR1YS62_9PEZI</name>
<accession>A0ABR1YS62</accession>
<evidence type="ECO:0000313" key="5">
    <source>
        <dbReference type="EMBL" id="KAK8237830.1"/>
    </source>
</evidence>
<dbReference type="Gene3D" id="3.40.30.10">
    <property type="entry name" value="Glutaredoxin"/>
    <property type="match status" value="1"/>
</dbReference>
<gene>
    <name evidence="5" type="ORF">HDK90DRAFT_205477</name>
</gene>
<reference evidence="5 6" key="1">
    <citation type="submission" date="2024-04" db="EMBL/GenBank/DDBJ databases">
        <title>Phyllosticta paracitricarpa is synonymous to the EU quarantine fungus P. citricarpa based on phylogenomic analyses.</title>
        <authorList>
            <consortium name="Lawrence Berkeley National Laboratory"/>
            <person name="Van Ingen-Buijs V.A."/>
            <person name="Van Westerhoven A.C."/>
            <person name="Haridas S."/>
            <person name="Skiadas P."/>
            <person name="Martin F."/>
            <person name="Groenewald J.Z."/>
            <person name="Crous P.W."/>
            <person name="Seidl M.F."/>
        </authorList>
    </citation>
    <scope>NUCLEOTIDE SEQUENCE [LARGE SCALE GENOMIC DNA]</scope>
    <source>
        <strain evidence="5 6">CBS 123374</strain>
    </source>
</reference>
<dbReference type="InterPro" id="IPR040079">
    <property type="entry name" value="Glutathione_S-Trfase"/>
</dbReference>
<comment type="similarity">
    <text evidence="1 2">Belongs to the GST superfamily.</text>
</comment>
<comment type="caution">
    <text evidence="5">The sequence shown here is derived from an EMBL/GenBank/DDBJ whole genome shotgun (WGS) entry which is preliminary data.</text>
</comment>
<sequence length="225" mass="24743">MAPFGTLYNYSPSPKVSKVLAVAKFNGLEIDVPADFKMGETNKTPEFLAKFPAGKVPAFEDADGNPIADSDAIAQYVAESGPKASQLLGESPLERARVRQWICYGEGDLFLPFIPLLIWRLGMAPYDEKTENDGVAKIAKGLAGLERHLAAGREWIATDKISLADISVASSLLWPFAHVIDEKMRAEYPKIVSWFERVLAVEEVKETFGEPKFIDARKVAQNGKA</sequence>
<dbReference type="CDD" id="cd03044">
    <property type="entry name" value="GST_N_EF1Bgamma"/>
    <property type="match status" value="1"/>
</dbReference>
<dbReference type="SUPFAM" id="SSF47616">
    <property type="entry name" value="GST C-terminal domain-like"/>
    <property type="match status" value="1"/>
</dbReference>